<evidence type="ECO:0000313" key="1">
    <source>
        <dbReference type="EMBL" id="PLW40090.1"/>
    </source>
</evidence>
<dbReference type="EMBL" id="PGCJ01000186">
    <property type="protein sequence ID" value="PLW40090.1"/>
    <property type="molecule type" value="Genomic_DNA"/>
</dbReference>
<name>A0A2N5UQQ8_9BASI</name>
<protein>
    <submittedName>
        <fullName evidence="1">Uncharacterized protein</fullName>
    </submittedName>
</protein>
<organism evidence="1 2">
    <name type="scientific">Puccinia coronata f. sp. avenae</name>
    <dbReference type="NCBI Taxonomy" id="200324"/>
    <lineage>
        <taxon>Eukaryota</taxon>
        <taxon>Fungi</taxon>
        <taxon>Dikarya</taxon>
        <taxon>Basidiomycota</taxon>
        <taxon>Pucciniomycotina</taxon>
        <taxon>Pucciniomycetes</taxon>
        <taxon>Pucciniales</taxon>
        <taxon>Pucciniaceae</taxon>
        <taxon>Puccinia</taxon>
    </lineage>
</organism>
<dbReference type="AlphaFoldDB" id="A0A2N5UQQ8"/>
<reference evidence="1 2" key="1">
    <citation type="submission" date="2017-11" db="EMBL/GenBank/DDBJ databases">
        <title>De novo assembly and phasing of dikaryotic genomes from two isolates of Puccinia coronata f. sp. avenae, the causal agent of oat crown rust.</title>
        <authorList>
            <person name="Miller M.E."/>
            <person name="Zhang Y."/>
            <person name="Omidvar V."/>
            <person name="Sperschneider J."/>
            <person name="Schwessinger B."/>
            <person name="Raley C."/>
            <person name="Palmer J.M."/>
            <person name="Garnica D."/>
            <person name="Upadhyaya N."/>
            <person name="Rathjen J."/>
            <person name="Taylor J.M."/>
            <person name="Park R.F."/>
            <person name="Dodds P.N."/>
            <person name="Hirsch C.D."/>
            <person name="Kianian S.F."/>
            <person name="Figueroa M."/>
        </authorList>
    </citation>
    <scope>NUCLEOTIDE SEQUENCE [LARGE SCALE GENOMIC DNA]</scope>
    <source>
        <strain evidence="1">12NC29</strain>
    </source>
</reference>
<sequence>MAFPATPSICMRMAKLAVSAQVVNSITHYICSDSYGFCSDHHSLDHSQLKSSSKPQPRPYLEKLITGNHNLWRDEYDEKVTWPEGALLQSHRSWPLGHGFNSPTSLKKLKTLSIKGHLATDKLFERLPKSLVKLSWEWCNLPASALLKALSSSGDNKGSFLPNLKCFSVWDKEEIKAAGRALRMQGGCFPNHNDYSYGLPTLTDEY</sequence>
<keyword evidence="2" id="KW-1185">Reference proteome</keyword>
<accession>A0A2N5UQQ8</accession>
<comment type="caution">
    <text evidence="1">The sequence shown here is derived from an EMBL/GenBank/DDBJ whole genome shotgun (WGS) entry which is preliminary data.</text>
</comment>
<gene>
    <name evidence="1" type="ORF">PCANC_16362</name>
</gene>
<dbReference type="Proteomes" id="UP000235388">
    <property type="component" value="Unassembled WGS sequence"/>
</dbReference>
<proteinExistence type="predicted"/>
<evidence type="ECO:0000313" key="2">
    <source>
        <dbReference type="Proteomes" id="UP000235388"/>
    </source>
</evidence>